<dbReference type="AlphaFoldDB" id="A0A6I9M6I8"/>
<dbReference type="GO" id="GO:0032642">
    <property type="term" value="P:regulation of chemokine production"/>
    <property type="evidence" value="ECO:0007669"/>
    <property type="project" value="TreeGrafter"/>
</dbReference>
<evidence type="ECO:0000256" key="12">
    <source>
        <dbReference type="ARBA" id="ARBA00023224"/>
    </source>
</evidence>
<evidence type="ECO:0000313" key="16">
    <source>
        <dbReference type="Proteomes" id="UP000694547"/>
    </source>
</evidence>
<feature type="transmembrane region" description="Helical" evidence="14">
    <location>
        <begin position="131"/>
        <end position="151"/>
    </location>
</feature>
<evidence type="ECO:0000256" key="11">
    <source>
        <dbReference type="ARBA" id="ARBA00023180"/>
    </source>
</evidence>
<evidence type="ECO:0000256" key="2">
    <source>
        <dbReference type="ARBA" id="ARBA00008790"/>
    </source>
</evidence>
<dbReference type="GO" id="GO:0006954">
    <property type="term" value="P:inflammatory response"/>
    <property type="evidence" value="ECO:0007669"/>
    <property type="project" value="UniProtKB-UniRule"/>
</dbReference>
<dbReference type="GO" id="GO:0055037">
    <property type="term" value="C:recycling endosome"/>
    <property type="evidence" value="ECO:0007669"/>
    <property type="project" value="UniProtKB-SubCell"/>
</dbReference>
<dbReference type="GeneID" id="102923861"/>
<evidence type="ECO:0000256" key="6">
    <source>
        <dbReference type="ARBA" id="ARBA00022989"/>
    </source>
</evidence>
<reference evidence="15" key="3">
    <citation type="submission" date="2025-09" db="UniProtKB">
        <authorList>
            <consortium name="Ensembl"/>
        </authorList>
    </citation>
    <scope>IDENTIFICATION</scope>
</reference>
<reference evidence="15" key="2">
    <citation type="submission" date="2025-08" db="UniProtKB">
        <authorList>
            <consortium name="Ensembl"/>
        </authorList>
    </citation>
    <scope>IDENTIFICATION</scope>
</reference>
<evidence type="ECO:0000256" key="13">
    <source>
        <dbReference type="ARBA" id="ARBA00030289"/>
    </source>
</evidence>
<keyword evidence="11" id="KW-0325">Glycoprotein</keyword>
<feature type="transmembrane region" description="Helical" evidence="14">
    <location>
        <begin position="206"/>
        <end position="229"/>
    </location>
</feature>
<evidence type="ECO:0000256" key="4">
    <source>
        <dbReference type="ARBA" id="ARBA00022692"/>
    </source>
</evidence>
<evidence type="ECO:0000256" key="1">
    <source>
        <dbReference type="ARBA" id="ARBA00004141"/>
    </source>
</evidence>
<dbReference type="CTD" id="2532"/>
<dbReference type="PANTHER" id="PTHR14181">
    <property type="entry name" value="DUFFY ANTIGEN/CHEMOKINE RECEPTOR"/>
    <property type="match status" value="1"/>
</dbReference>
<dbReference type="SUPFAM" id="SSF81321">
    <property type="entry name" value="Family A G protein-coupled receptor-like"/>
    <property type="match status" value="1"/>
</dbReference>
<dbReference type="PANTHER" id="PTHR14181:SF1">
    <property type="entry name" value="ATYPICAL CHEMOKINE RECEPTOR 1"/>
    <property type="match status" value="1"/>
</dbReference>
<keyword evidence="10 14" id="KW-0675">Receptor</keyword>
<evidence type="ECO:0000256" key="5">
    <source>
        <dbReference type="ARBA" id="ARBA00022753"/>
    </source>
</evidence>
<evidence type="ECO:0000256" key="7">
    <source>
        <dbReference type="ARBA" id="ARBA00023040"/>
    </source>
</evidence>
<dbReference type="CDD" id="cd15010">
    <property type="entry name" value="7tmA_ACKR1_DARC"/>
    <property type="match status" value="1"/>
</dbReference>
<dbReference type="OrthoDB" id="9396544at2759"/>
<keyword evidence="9" id="KW-1015">Disulfide bond</keyword>
<dbReference type="InterPro" id="IPR005384">
    <property type="entry name" value="Duffy_chemokine_rcpt"/>
</dbReference>
<feature type="transmembrane region" description="Helical" evidence="14">
    <location>
        <begin position="241"/>
        <end position="264"/>
    </location>
</feature>
<feature type="transmembrane region" description="Helical" evidence="14">
    <location>
        <begin position="94"/>
        <end position="115"/>
    </location>
</feature>
<feature type="transmembrane region" description="Helical" evidence="14">
    <location>
        <begin position="284"/>
        <end position="306"/>
    </location>
</feature>
<dbReference type="GO" id="GO:0070098">
    <property type="term" value="P:chemokine-mediated signaling pathway"/>
    <property type="evidence" value="ECO:0007669"/>
    <property type="project" value="UniProtKB-UniRule"/>
</dbReference>
<comment type="subcellular location">
    <subcellularLocation>
        <location evidence="14">Early endosome</location>
    </subcellularLocation>
    <subcellularLocation>
        <location evidence="1 14">Membrane</location>
        <topology evidence="1 14">Multi-pass membrane protein</topology>
    </subcellularLocation>
    <subcellularLocation>
        <location evidence="14">Recycling endosome</location>
    </subcellularLocation>
</comment>
<dbReference type="GeneTree" id="ENSGT00390000006372"/>
<evidence type="ECO:0000256" key="8">
    <source>
        <dbReference type="ARBA" id="ARBA00023136"/>
    </source>
</evidence>
<accession>A0A6I9M6I8</accession>
<dbReference type="Ensembl" id="ENSPEMT00000023581.2">
    <property type="protein sequence ID" value="ENSPEMP00000019242.1"/>
    <property type="gene ID" value="ENSPEMG00000017601.2"/>
</dbReference>
<keyword evidence="4 14" id="KW-0812">Transmembrane</keyword>
<keyword evidence="5 14" id="KW-0967">Endosome</keyword>
<protein>
    <recommendedName>
        <fullName evidence="3 14">Atypical chemokine receptor 1</fullName>
    </recommendedName>
    <alternativeName>
        <fullName evidence="13 14">Duffy antigen/chemokine receptor</fullName>
    </alternativeName>
</protein>
<keyword evidence="16" id="KW-1185">Reference proteome</keyword>
<evidence type="ECO:0000256" key="9">
    <source>
        <dbReference type="ARBA" id="ARBA00023157"/>
    </source>
</evidence>
<feature type="transmembrane region" description="Helical" evidence="14">
    <location>
        <begin position="60"/>
        <end position="82"/>
    </location>
</feature>
<keyword evidence="8 14" id="KW-0472">Membrane</keyword>
<evidence type="ECO:0000313" key="15">
    <source>
        <dbReference type="Ensembl" id="ENSPEMP00000019242.1"/>
    </source>
</evidence>
<comment type="function">
    <text evidence="14">Atypical chemokine receptor that controls chemokine levels and localization via high-affinity chemokine binding that is uncoupled from classic ligand-driven signal transduction cascades, resulting instead in chemokine sequestration, degradation, or transcytosis. Also known as interceptor (internalizing receptor) or chemokine-scavenging receptor or chemokine decoy receptor. Has a promiscuous chemokine-binding profile, interacting with inflammatory chemokines of both the CXC and the CC subfamilies but not with homeostatic chemokines. Acts as a receptor for chemokines including CCL2, CCL5, CCL7, CCL11, CCL13, CCL14, CCL17, CXCL5, CXCL6, IL8/CXCL8, CXCL11, GRO, RANTES, MCP-1 and TARC. May regulate chemokine bioavailability and, consequently, leukocyte recruitment through two distinct mechanisms: when expressed in endothelial cells, it sustains the abluminal to luminal transcytosis of tissue-derived chemokines and their subsequent presentation to circulating leukocytes; when expressed in erythrocytes, serves as blood reservoir of cognate chemokines but also as a chemokine sink, buffering potential surges in plasma chemokine levels.</text>
</comment>
<comment type="similarity">
    <text evidence="2 14">Belongs to the G-protein coupled receptor 1 family. Atypical chemokine receptor subfamily.</text>
</comment>
<keyword evidence="6 14" id="KW-1133">Transmembrane helix</keyword>
<dbReference type="GO" id="GO:0005769">
    <property type="term" value="C:early endosome"/>
    <property type="evidence" value="ECO:0007669"/>
    <property type="project" value="UniProtKB-SubCell"/>
</dbReference>
<sequence length="334" mass="36344">MGNCLHPVETSFSLDKNETEWLMDLWNYSYEENAYDFPDNYSVGAAAPCRSCNLLDSSSLPFFILTSVLGMLASGAVLFAILKPLFHWQICPSWPVLAQLAVGSALFSMAVPILAPGFNTVHSTGLCYLGYWVWYTSAFAQALLIGCYACLNPRVNIGQIRGLTLGLTVALWGAAGLLGLPVTLASDVYNDLCTLASNKDLEALKSAHSAICFTIFTVFPLALLAANGLKKALSKESGPWVSVLWVWFIFWWPHGMVLLFDALVRSQIVLLPSCPSQQILDVMLNLAEVLAVLHCVATPLVLALFCHQTTRRSLVSLSPTARQSSPTDAFAGKC</sequence>
<keyword evidence="12 14" id="KW-0807">Transducer</keyword>
<dbReference type="GO" id="GO:0016020">
    <property type="term" value="C:membrane"/>
    <property type="evidence" value="ECO:0007669"/>
    <property type="project" value="UniProtKB-SubCell"/>
</dbReference>
<evidence type="ECO:0000256" key="3">
    <source>
        <dbReference type="ARBA" id="ARBA00015484"/>
    </source>
</evidence>
<gene>
    <name evidence="15" type="primary">Ackr1</name>
</gene>
<dbReference type="Gene3D" id="1.20.1070.10">
    <property type="entry name" value="Rhodopsin 7-helix transmembrane proteins"/>
    <property type="match status" value="1"/>
</dbReference>
<name>A0A6I9M6I8_PERMB</name>
<dbReference type="GO" id="GO:0019957">
    <property type="term" value="F:C-C chemokine binding"/>
    <property type="evidence" value="ECO:0007669"/>
    <property type="project" value="Ensembl"/>
</dbReference>
<feature type="transmembrane region" description="Helical" evidence="14">
    <location>
        <begin position="163"/>
        <end position="186"/>
    </location>
</feature>
<evidence type="ECO:0000256" key="10">
    <source>
        <dbReference type="ARBA" id="ARBA00023170"/>
    </source>
</evidence>
<organism evidence="15 16">
    <name type="scientific">Peromyscus maniculatus bairdii</name>
    <name type="common">Prairie deer mouse</name>
    <dbReference type="NCBI Taxonomy" id="230844"/>
    <lineage>
        <taxon>Eukaryota</taxon>
        <taxon>Metazoa</taxon>
        <taxon>Chordata</taxon>
        <taxon>Craniata</taxon>
        <taxon>Vertebrata</taxon>
        <taxon>Euteleostomi</taxon>
        <taxon>Mammalia</taxon>
        <taxon>Eutheria</taxon>
        <taxon>Euarchontoglires</taxon>
        <taxon>Glires</taxon>
        <taxon>Rodentia</taxon>
        <taxon>Myomorpha</taxon>
        <taxon>Muroidea</taxon>
        <taxon>Cricetidae</taxon>
        <taxon>Neotominae</taxon>
        <taxon>Peromyscus</taxon>
    </lineage>
</organism>
<reference evidence="15 16" key="1">
    <citation type="submission" date="2018-10" db="EMBL/GenBank/DDBJ databases">
        <title>Improved assembly of the deer mouse Peromyscus maniculatus genome.</title>
        <authorList>
            <person name="Lassance J.-M."/>
            <person name="Hoekstra H.E."/>
        </authorList>
    </citation>
    <scope>NUCLEOTIDE SEQUENCE [LARGE SCALE GENOMIC DNA]</scope>
</reference>
<evidence type="ECO:0000256" key="14">
    <source>
        <dbReference type="RuleBase" id="RU368070"/>
    </source>
</evidence>
<dbReference type="PRINTS" id="PR01559">
    <property type="entry name" value="DUFFYANTIGEN"/>
</dbReference>
<keyword evidence="7 14" id="KW-0297">G-protein coupled receptor</keyword>
<dbReference type="Proteomes" id="UP000694547">
    <property type="component" value="Chromosome 11"/>
</dbReference>
<dbReference type="RefSeq" id="XP_006990617.1">
    <property type="nucleotide sequence ID" value="XM_006990555.4"/>
</dbReference>
<proteinExistence type="inferred from homology"/>
<dbReference type="GO" id="GO:0004930">
    <property type="term" value="F:G protein-coupled receptor activity"/>
    <property type="evidence" value="ECO:0007669"/>
    <property type="project" value="UniProtKB-UniRule"/>
</dbReference>